<feature type="transmembrane region" description="Helical" evidence="6">
    <location>
        <begin position="92"/>
        <end position="113"/>
    </location>
</feature>
<name>A0A4R7P0C3_9GAMM</name>
<protein>
    <recommendedName>
        <fullName evidence="6">Probable membrane transporter protein</fullName>
    </recommendedName>
</protein>
<proteinExistence type="inferred from homology"/>
<dbReference type="PANTHER" id="PTHR43701:SF2">
    <property type="entry name" value="MEMBRANE TRANSPORTER PROTEIN YJNA-RELATED"/>
    <property type="match status" value="1"/>
</dbReference>
<feature type="transmembrane region" description="Helical" evidence="6">
    <location>
        <begin position="244"/>
        <end position="264"/>
    </location>
</feature>
<accession>A0A4R7P0C3</accession>
<gene>
    <name evidence="7" type="ORF">DFR24_3517</name>
</gene>
<dbReference type="PANTHER" id="PTHR43701">
    <property type="entry name" value="MEMBRANE TRANSPORTER PROTEIN MJ0441-RELATED"/>
    <property type="match status" value="1"/>
</dbReference>
<dbReference type="InterPro" id="IPR002781">
    <property type="entry name" value="TM_pro_TauE-like"/>
</dbReference>
<evidence type="ECO:0000256" key="5">
    <source>
        <dbReference type="ARBA" id="ARBA00023136"/>
    </source>
</evidence>
<comment type="subcellular location">
    <subcellularLocation>
        <location evidence="6">Cell membrane</location>
        <topology evidence="6">Multi-pass membrane protein</topology>
    </subcellularLocation>
    <subcellularLocation>
        <location evidence="1">Membrane</location>
        <topology evidence="1">Multi-pass membrane protein</topology>
    </subcellularLocation>
</comment>
<dbReference type="Pfam" id="PF01925">
    <property type="entry name" value="TauE"/>
    <property type="match status" value="1"/>
</dbReference>
<evidence type="ECO:0000256" key="4">
    <source>
        <dbReference type="ARBA" id="ARBA00022989"/>
    </source>
</evidence>
<evidence type="ECO:0000256" key="6">
    <source>
        <dbReference type="RuleBase" id="RU363041"/>
    </source>
</evidence>
<keyword evidence="5 6" id="KW-0472">Membrane</keyword>
<keyword evidence="8" id="KW-1185">Reference proteome</keyword>
<feature type="transmembrane region" description="Helical" evidence="6">
    <location>
        <begin position="68"/>
        <end position="86"/>
    </location>
</feature>
<feature type="transmembrane region" description="Helical" evidence="6">
    <location>
        <begin position="153"/>
        <end position="178"/>
    </location>
</feature>
<dbReference type="OrthoDB" id="7031033at2"/>
<evidence type="ECO:0000256" key="2">
    <source>
        <dbReference type="ARBA" id="ARBA00009142"/>
    </source>
</evidence>
<feature type="transmembrane region" description="Helical" evidence="6">
    <location>
        <begin position="190"/>
        <end position="213"/>
    </location>
</feature>
<dbReference type="GO" id="GO:0005886">
    <property type="term" value="C:plasma membrane"/>
    <property type="evidence" value="ECO:0007669"/>
    <property type="project" value="UniProtKB-SubCell"/>
</dbReference>
<evidence type="ECO:0000313" key="8">
    <source>
        <dbReference type="Proteomes" id="UP000295341"/>
    </source>
</evidence>
<feature type="transmembrane region" description="Helical" evidence="6">
    <location>
        <begin position="38"/>
        <end position="61"/>
    </location>
</feature>
<reference evidence="7 8" key="1">
    <citation type="submission" date="2019-03" db="EMBL/GenBank/DDBJ databases">
        <title>Genomic Encyclopedia of Type Strains, Phase IV (KMG-IV): sequencing the most valuable type-strain genomes for metagenomic binning, comparative biology and taxonomic classification.</title>
        <authorList>
            <person name="Goeker M."/>
        </authorList>
    </citation>
    <scope>NUCLEOTIDE SEQUENCE [LARGE SCALE GENOMIC DNA]</scope>
    <source>
        <strain evidence="7 8">DSM 26377</strain>
    </source>
</reference>
<dbReference type="RefSeq" id="WP_133882693.1">
    <property type="nucleotide sequence ID" value="NZ_MWIN01000019.1"/>
</dbReference>
<evidence type="ECO:0000256" key="1">
    <source>
        <dbReference type="ARBA" id="ARBA00004141"/>
    </source>
</evidence>
<keyword evidence="6" id="KW-1003">Cell membrane</keyword>
<evidence type="ECO:0000256" key="3">
    <source>
        <dbReference type="ARBA" id="ARBA00022692"/>
    </source>
</evidence>
<evidence type="ECO:0000313" key="7">
    <source>
        <dbReference type="EMBL" id="TDU26491.1"/>
    </source>
</evidence>
<dbReference type="AlphaFoldDB" id="A0A4R7P0C3"/>
<comment type="caution">
    <text evidence="7">The sequence shown here is derived from an EMBL/GenBank/DDBJ whole genome shotgun (WGS) entry which is preliminary data.</text>
</comment>
<sequence>MLVLFALGICIGLTLGLTGAGGSIIAVPILMFGMGWTVAQAGPVALLAVASSAAVGAMIGLRQRQVRYRAAILVASCGVVVSPAGLMTAKHIPPHLLTVAFAALLAWASFTALKKSRGSSHVGVSESVGGDGASCLRDAATGRFCWTRSCGQALAITGVGAGFLSGLFGVGGGFFIVPALRRITDLSMNAVIATSMLIIALVSSGAAISAALAGRLPLDVGLPFAFGAVCGMAGGRMVSGKVDGVLLARGFSALCGVIAVLLVAREIYAWR</sequence>
<organism evidence="7 8">
    <name type="scientific">Panacagrimonas perspica</name>
    <dbReference type="NCBI Taxonomy" id="381431"/>
    <lineage>
        <taxon>Bacteria</taxon>
        <taxon>Pseudomonadati</taxon>
        <taxon>Pseudomonadota</taxon>
        <taxon>Gammaproteobacteria</taxon>
        <taxon>Nevskiales</taxon>
        <taxon>Nevskiaceae</taxon>
        <taxon>Panacagrimonas</taxon>
    </lineage>
</organism>
<keyword evidence="3 6" id="KW-0812">Transmembrane</keyword>
<dbReference type="InterPro" id="IPR051598">
    <property type="entry name" value="TSUP/Inactive_protease-like"/>
</dbReference>
<keyword evidence="4 6" id="KW-1133">Transmembrane helix</keyword>
<dbReference type="Proteomes" id="UP000295341">
    <property type="component" value="Unassembled WGS sequence"/>
</dbReference>
<comment type="similarity">
    <text evidence="2 6">Belongs to the 4-toluene sulfonate uptake permease (TSUP) (TC 2.A.102) family.</text>
</comment>
<feature type="transmembrane region" description="Helical" evidence="6">
    <location>
        <begin position="220"/>
        <end position="238"/>
    </location>
</feature>
<dbReference type="EMBL" id="SOBT01000010">
    <property type="protein sequence ID" value="TDU26491.1"/>
    <property type="molecule type" value="Genomic_DNA"/>
</dbReference>